<dbReference type="Gene3D" id="3.30.420.150">
    <property type="entry name" value="Exopolyphosphatase. Domain 2"/>
    <property type="match status" value="1"/>
</dbReference>
<organism evidence="1 2">
    <name type="scientific">Hafnia psychrotolerans</name>
    <dbReference type="NCBI Taxonomy" id="1477018"/>
    <lineage>
        <taxon>Bacteria</taxon>
        <taxon>Pseudomonadati</taxon>
        <taxon>Pseudomonadota</taxon>
        <taxon>Gammaproteobacteria</taxon>
        <taxon>Enterobacterales</taxon>
        <taxon>Hafniaceae</taxon>
        <taxon>Hafnia</taxon>
    </lineage>
</organism>
<proteinExistence type="predicted"/>
<dbReference type="EMBL" id="BMFZ01000012">
    <property type="protein sequence ID" value="GGA58013.1"/>
    <property type="molecule type" value="Genomic_DNA"/>
</dbReference>
<protein>
    <submittedName>
        <fullName evidence="1">Uncharacterized protein</fullName>
    </submittedName>
</protein>
<evidence type="ECO:0000313" key="1">
    <source>
        <dbReference type="EMBL" id="GGA58013.1"/>
    </source>
</evidence>
<evidence type="ECO:0000313" key="2">
    <source>
        <dbReference type="Proteomes" id="UP000627464"/>
    </source>
</evidence>
<dbReference type="Proteomes" id="UP000627464">
    <property type="component" value="Unassembled WGS sequence"/>
</dbReference>
<accession>A0ABQ1H571</accession>
<keyword evidence="2" id="KW-1185">Reference proteome</keyword>
<dbReference type="RefSeq" id="WP_229746529.1">
    <property type="nucleotide sequence ID" value="NZ_BMFZ01000012.1"/>
</dbReference>
<reference evidence="2" key="1">
    <citation type="journal article" date="2019" name="Int. J. Syst. Evol. Microbiol.">
        <title>The Global Catalogue of Microorganisms (GCM) 10K type strain sequencing project: providing services to taxonomists for standard genome sequencing and annotation.</title>
        <authorList>
            <consortium name="The Broad Institute Genomics Platform"/>
            <consortium name="The Broad Institute Genome Sequencing Center for Infectious Disease"/>
            <person name="Wu L."/>
            <person name="Ma J."/>
        </authorList>
    </citation>
    <scope>NUCLEOTIDE SEQUENCE [LARGE SCALE GENOMIC DNA]</scope>
    <source>
        <strain evidence="2">CGMCC 1.12806</strain>
    </source>
</reference>
<sequence length="189" mass="21008">MSIARGLPNRDEPEYVERSLTHPEAKILMTLSTVLLHIGSEETKVTVRKENGDVIERLLTLGSQLTSLGYFHHTPPTPDEMETAIMVVEDEIMRIRHDIPSAARLVSNDNDIRAIARLAGVAENEAMPLSVDAVERTFDRLALVISGRPASFEGIPNGNDFAATLLILREFMHHLQFAQIVVKGTKFVI</sequence>
<name>A0ABQ1H571_9GAMM</name>
<comment type="caution">
    <text evidence="1">The sequence shown here is derived from an EMBL/GenBank/DDBJ whole genome shotgun (WGS) entry which is preliminary data.</text>
</comment>
<gene>
    <name evidence="1" type="ORF">GCM10011328_36840</name>
</gene>